<dbReference type="InterPro" id="IPR038662">
    <property type="entry name" value="ATP_synth_F0_csu_sf"/>
</dbReference>
<proteinExistence type="predicted"/>
<keyword evidence="1" id="KW-0375">Hydrogen ion transport</keyword>
<feature type="transmembrane region" description="Helical" evidence="3">
    <location>
        <begin position="110"/>
        <end position="129"/>
    </location>
</feature>
<dbReference type="AlphaFoldDB" id="A0A8J2ZQP4"/>
<reference evidence="4" key="2">
    <citation type="submission" date="2020-09" db="EMBL/GenBank/DDBJ databases">
        <authorList>
            <person name="Sun Q."/>
            <person name="Zhou Y."/>
        </authorList>
    </citation>
    <scope>NUCLEOTIDE SEQUENCE</scope>
    <source>
        <strain evidence="4">CGMCC 1.12360</strain>
    </source>
</reference>
<evidence type="ECO:0000313" key="4">
    <source>
        <dbReference type="EMBL" id="GGH70896.1"/>
    </source>
</evidence>
<accession>A0A8J2ZQP4</accession>
<name>A0A8J2ZQP4_9BACI</name>
<keyword evidence="3" id="KW-0472">Membrane</keyword>
<keyword evidence="3" id="KW-1133">Transmembrane helix</keyword>
<dbReference type="SUPFAM" id="SSF81333">
    <property type="entry name" value="F1F0 ATP synthase subunit C"/>
    <property type="match status" value="1"/>
</dbReference>
<organism evidence="4 5">
    <name type="scientific">Compostibacillus humi</name>
    <dbReference type="NCBI Taxonomy" id="1245525"/>
    <lineage>
        <taxon>Bacteria</taxon>
        <taxon>Bacillati</taxon>
        <taxon>Bacillota</taxon>
        <taxon>Bacilli</taxon>
        <taxon>Bacillales</taxon>
        <taxon>Bacillaceae</taxon>
        <taxon>Compostibacillus</taxon>
    </lineage>
</organism>
<feature type="transmembrane region" description="Helical" evidence="3">
    <location>
        <begin position="6"/>
        <end position="23"/>
    </location>
</feature>
<dbReference type="GO" id="GO:1902600">
    <property type="term" value="P:proton transmembrane transport"/>
    <property type="evidence" value="ECO:0007669"/>
    <property type="project" value="UniProtKB-KW"/>
</dbReference>
<evidence type="ECO:0000256" key="2">
    <source>
        <dbReference type="ARBA" id="ARBA00023065"/>
    </source>
</evidence>
<keyword evidence="3" id="KW-0812">Transmembrane</keyword>
<protein>
    <submittedName>
        <fullName evidence="4">Uncharacterized protein</fullName>
    </submittedName>
</protein>
<evidence type="ECO:0000256" key="1">
    <source>
        <dbReference type="ARBA" id="ARBA00022781"/>
    </source>
</evidence>
<evidence type="ECO:0000256" key="3">
    <source>
        <dbReference type="SAM" id="Phobius"/>
    </source>
</evidence>
<keyword evidence="5" id="KW-1185">Reference proteome</keyword>
<evidence type="ECO:0000313" key="5">
    <source>
        <dbReference type="Proteomes" id="UP000602050"/>
    </source>
</evidence>
<feature type="transmembrane region" description="Helical" evidence="3">
    <location>
        <begin position="43"/>
        <end position="64"/>
    </location>
</feature>
<keyword evidence="2" id="KW-0406">Ion transport</keyword>
<dbReference type="RefSeq" id="WP_188390922.1">
    <property type="nucleotide sequence ID" value="NZ_BMEV01000008.1"/>
</dbReference>
<gene>
    <name evidence="4" type="ORF">GCM10010978_06280</name>
</gene>
<reference evidence="4" key="1">
    <citation type="journal article" date="2014" name="Int. J. Syst. Evol. Microbiol.">
        <title>Complete genome sequence of Corynebacterium casei LMG S-19264T (=DSM 44701T), isolated from a smear-ripened cheese.</title>
        <authorList>
            <consortium name="US DOE Joint Genome Institute (JGI-PGF)"/>
            <person name="Walter F."/>
            <person name="Albersmeier A."/>
            <person name="Kalinowski J."/>
            <person name="Ruckert C."/>
        </authorList>
    </citation>
    <scope>NUCLEOTIDE SEQUENCE</scope>
    <source>
        <strain evidence="4">CGMCC 1.12360</strain>
    </source>
</reference>
<feature type="transmembrane region" description="Helical" evidence="3">
    <location>
        <begin position="70"/>
        <end position="90"/>
    </location>
</feature>
<keyword evidence="2" id="KW-0813">Transport</keyword>
<dbReference type="InterPro" id="IPR035921">
    <property type="entry name" value="F/V-ATP_Csub_sf"/>
</dbReference>
<dbReference type="EMBL" id="BMEV01000008">
    <property type="protein sequence ID" value="GGH70896.1"/>
    <property type="molecule type" value="Genomic_DNA"/>
</dbReference>
<dbReference type="Gene3D" id="1.20.20.10">
    <property type="entry name" value="F1F0 ATP synthase subunit C"/>
    <property type="match status" value="1"/>
</dbReference>
<comment type="caution">
    <text evidence="4">The sequence shown here is derived from an EMBL/GenBank/DDBJ whole genome shotgun (WGS) entry which is preliminary data.</text>
</comment>
<sequence length="131" mass="14583">MVEYIFVLAAFIAVTGILIVFKINVEKIKENPETIQIAQRNLFIGSAISETIPIILIVYGFATVETVENISVPFMLVILILAFSLFFIFLQSKVDVDENNRGPVKQFSTISMALVSAIPIIAIVFFFTFSS</sequence>
<dbReference type="Proteomes" id="UP000602050">
    <property type="component" value="Unassembled WGS sequence"/>
</dbReference>